<feature type="domain" description="Rhodopsin" evidence="7">
    <location>
        <begin position="27"/>
        <end position="152"/>
    </location>
</feature>
<dbReference type="PANTHER" id="PTHR33048">
    <property type="entry name" value="PTH11-LIKE INTEGRAL MEMBRANE PROTEIN (AFU_ORTHOLOGUE AFUA_5G11245)"/>
    <property type="match status" value="1"/>
</dbReference>
<protein>
    <submittedName>
        <fullName evidence="8">Archaeal flagellin n-terminal-like domain-containing protein</fullName>
    </submittedName>
</protein>
<evidence type="ECO:0000313" key="9">
    <source>
        <dbReference type="Proteomes" id="UP000434172"/>
    </source>
</evidence>
<dbReference type="PANTHER" id="PTHR33048:SF92">
    <property type="entry name" value="INTEGRAL MEMBRANE PROTEIN"/>
    <property type="match status" value="1"/>
</dbReference>
<keyword evidence="9" id="KW-1185">Reference proteome</keyword>
<comment type="subcellular location">
    <subcellularLocation>
        <location evidence="1">Membrane</location>
        <topology evidence="1">Multi-pass membrane protein</topology>
    </subcellularLocation>
</comment>
<evidence type="ECO:0000256" key="6">
    <source>
        <dbReference type="SAM" id="Phobius"/>
    </source>
</evidence>
<evidence type="ECO:0000256" key="4">
    <source>
        <dbReference type="ARBA" id="ARBA00023136"/>
    </source>
</evidence>
<dbReference type="OrthoDB" id="5372266at2759"/>
<gene>
    <name evidence="8" type="ORF">GQ607_016000</name>
</gene>
<keyword evidence="8" id="KW-0969">Cilium</keyword>
<name>A0A8H3VWN7_9PEZI</name>
<dbReference type="Proteomes" id="UP000434172">
    <property type="component" value="Unassembled WGS sequence"/>
</dbReference>
<dbReference type="InterPro" id="IPR049326">
    <property type="entry name" value="Rhodopsin_dom_fungi"/>
</dbReference>
<keyword evidence="4 6" id="KW-0472">Membrane</keyword>
<keyword evidence="3 6" id="KW-1133">Transmembrane helix</keyword>
<comment type="similarity">
    <text evidence="5">Belongs to the SAT4 family.</text>
</comment>
<keyword evidence="8" id="KW-0282">Flagellum</keyword>
<evidence type="ECO:0000256" key="2">
    <source>
        <dbReference type="ARBA" id="ARBA00022692"/>
    </source>
</evidence>
<feature type="transmembrane region" description="Helical" evidence="6">
    <location>
        <begin position="12"/>
        <end position="33"/>
    </location>
</feature>
<keyword evidence="8" id="KW-0966">Cell projection</keyword>
<evidence type="ECO:0000313" key="8">
    <source>
        <dbReference type="EMBL" id="KAF0316798.1"/>
    </source>
</evidence>
<comment type="caution">
    <text evidence="8">The sequence shown here is derived from an EMBL/GenBank/DDBJ whole genome shotgun (WGS) entry which is preliminary data.</text>
</comment>
<evidence type="ECO:0000259" key="7">
    <source>
        <dbReference type="Pfam" id="PF20684"/>
    </source>
</evidence>
<accession>A0A8H3VWN7</accession>
<proteinExistence type="inferred from homology"/>
<evidence type="ECO:0000256" key="3">
    <source>
        <dbReference type="ARBA" id="ARBA00022989"/>
    </source>
</evidence>
<feature type="transmembrane region" description="Helical" evidence="6">
    <location>
        <begin position="179"/>
        <end position="199"/>
    </location>
</feature>
<dbReference type="EMBL" id="WOWK01000148">
    <property type="protein sequence ID" value="KAF0316798.1"/>
    <property type="molecule type" value="Genomic_DNA"/>
</dbReference>
<dbReference type="AlphaFoldDB" id="A0A8H3VWN7"/>
<evidence type="ECO:0000256" key="5">
    <source>
        <dbReference type="ARBA" id="ARBA00038359"/>
    </source>
</evidence>
<feature type="transmembrane region" description="Helical" evidence="6">
    <location>
        <begin position="120"/>
        <end position="137"/>
    </location>
</feature>
<dbReference type="InterPro" id="IPR052337">
    <property type="entry name" value="SAT4-like"/>
</dbReference>
<feature type="transmembrane region" description="Helical" evidence="6">
    <location>
        <begin position="205"/>
        <end position="226"/>
    </location>
</feature>
<reference evidence="8 9" key="1">
    <citation type="submission" date="2019-12" db="EMBL/GenBank/DDBJ databases">
        <title>A genome sequence resource for the geographically widespread anthracnose pathogen Colletotrichum asianum.</title>
        <authorList>
            <person name="Meng Y."/>
        </authorList>
    </citation>
    <scope>NUCLEOTIDE SEQUENCE [LARGE SCALE GENOMIC DNA]</scope>
    <source>
        <strain evidence="8 9">ICMP 18580</strain>
    </source>
</reference>
<dbReference type="Pfam" id="PF20684">
    <property type="entry name" value="Fung_rhodopsin"/>
    <property type="match status" value="1"/>
</dbReference>
<evidence type="ECO:0000256" key="1">
    <source>
        <dbReference type="ARBA" id="ARBA00004141"/>
    </source>
</evidence>
<feature type="transmembrane region" description="Helical" evidence="6">
    <location>
        <begin position="45"/>
        <end position="68"/>
    </location>
</feature>
<keyword evidence="2 6" id="KW-0812">Transmembrane</keyword>
<dbReference type="GO" id="GO:0016020">
    <property type="term" value="C:membrane"/>
    <property type="evidence" value="ECO:0007669"/>
    <property type="project" value="UniProtKB-SubCell"/>
</dbReference>
<feature type="transmembrane region" description="Helical" evidence="6">
    <location>
        <begin position="88"/>
        <end position="108"/>
    </location>
</feature>
<organism evidence="8 9">
    <name type="scientific">Colletotrichum asianum</name>
    <dbReference type="NCBI Taxonomy" id="702518"/>
    <lineage>
        <taxon>Eukaryota</taxon>
        <taxon>Fungi</taxon>
        <taxon>Dikarya</taxon>
        <taxon>Ascomycota</taxon>
        <taxon>Pezizomycotina</taxon>
        <taxon>Sordariomycetes</taxon>
        <taxon>Hypocreomycetidae</taxon>
        <taxon>Glomerellales</taxon>
        <taxon>Glomerellaceae</taxon>
        <taxon>Colletotrichum</taxon>
        <taxon>Colletotrichum gloeosporioides species complex</taxon>
    </lineage>
</organism>
<sequence>MAYFIDGKDCMISEWILLTVSYVFVGLRVYARLFRLREKLAVSDWILILSAINALGLIICDTLTYQLGVMDDWAPSVALSKISFASNYFYDVGMGFPKMSMLAFYWAYFPADTSPVMRKALWGITAFVGISYMAILWDDTFFCGKDVSVQWSQEDVYALPLALLIQGVLPASKGLTLTFVLGTLTIFTTILRFITLKVGTGQENLVYPMSMVEMALAITVVALPGFKPLIDRSSKRESSVDTVEVTNQDKTFL</sequence>